<dbReference type="InterPro" id="IPR056775">
    <property type="entry name" value="YABBY_C"/>
</dbReference>
<organism evidence="9">
    <name type="scientific">Mentha spicata</name>
    <name type="common">Spearmint</name>
    <dbReference type="NCBI Taxonomy" id="29719"/>
    <lineage>
        <taxon>Eukaryota</taxon>
        <taxon>Viridiplantae</taxon>
        <taxon>Streptophyta</taxon>
        <taxon>Embryophyta</taxon>
        <taxon>Tracheophyta</taxon>
        <taxon>Spermatophyta</taxon>
        <taxon>Magnoliopsida</taxon>
        <taxon>eudicotyledons</taxon>
        <taxon>Gunneridae</taxon>
        <taxon>Pentapetalae</taxon>
        <taxon>asterids</taxon>
        <taxon>lamiids</taxon>
        <taxon>Lamiales</taxon>
        <taxon>Lamiaceae</taxon>
        <taxon>Nepetoideae</taxon>
        <taxon>Mentheae</taxon>
        <taxon>Menthinae</taxon>
        <taxon>Mentha</taxon>
    </lineage>
</organism>
<keyword evidence="5" id="KW-0862">Zinc</keyword>
<feature type="domain" description="YABBY N-terminal" evidence="8">
    <location>
        <begin position="7"/>
        <end position="62"/>
    </location>
</feature>
<dbReference type="GO" id="GO:0050793">
    <property type="term" value="P:regulation of developmental process"/>
    <property type="evidence" value="ECO:0007669"/>
    <property type="project" value="UniProtKB-ARBA"/>
</dbReference>
<accession>A0A0X9RCW2</accession>
<evidence type="ECO:0000256" key="6">
    <source>
        <dbReference type="ARBA" id="ARBA00023242"/>
    </source>
</evidence>
<dbReference type="Pfam" id="PF24868">
    <property type="entry name" value="YABBY_N"/>
    <property type="match status" value="1"/>
</dbReference>
<evidence type="ECO:0000313" key="9">
    <source>
        <dbReference type="EMBL" id="AMA07778.1"/>
    </source>
</evidence>
<dbReference type="SUPFAM" id="SSF47095">
    <property type="entry name" value="HMG-box"/>
    <property type="match status" value="1"/>
</dbReference>
<dbReference type="PANTHER" id="PTHR31675">
    <property type="entry name" value="PROTEIN YABBY 6-RELATED"/>
    <property type="match status" value="1"/>
</dbReference>
<dbReference type="CDD" id="cd00084">
    <property type="entry name" value="HMG-box_SF"/>
    <property type="match status" value="1"/>
</dbReference>
<reference evidence="9" key="1">
    <citation type="submission" date="2015-08" db="EMBL/GenBank/DDBJ databases">
        <title>Regulation of monoterpene production in peltate glandular trichomes of spearmint (Mentha spicata) by YABBY5.</title>
        <authorList>
            <person name="Wang Q."/>
            <person name="Reddy V."/>
            <person name="Panicker D."/>
            <person name="Mao H.-Z."/>
            <person name="Kumar N."/>
            <person name="Chakravarthy R."/>
            <person name="Venkatesh P."/>
            <person name="Chua N.-H."/>
            <person name="Sarojam R."/>
        </authorList>
    </citation>
    <scope>NUCLEOTIDE SEQUENCE</scope>
</reference>
<protein>
    <submittedName>
        <fullName evidence="9">YABBY family protein 2</fullName>
    </submittedName>
</protein>
<dbReference type="AlphaFoldDB" id="A0A0X9RCW2"/>
<dbReference type="Pfam" id="PF04690">
    <property type="entry name" value="YABBY"/>
    <property type="match status" value="1"/>
</dbReference>
<evidence type="ECO:0000256" key="2">
    <source>
        <dbReference type="ARBA" id="ARBA00010325"/>
    </source>
</evidence>
<dbReference type="InterPro" id="IPR056776">
    <property type="entry name" value="YABBY_N"/>
</dbReference>
<name>A0A0X9RCW2_MENSP</name>
<dbReference type="EMBL" id="KT372783">
    <property type="protein sequence ID" value="AMA07778.1"/>
    <property type="molecule type" value="mRNA"/>
</dbReference>
<evidence type="ECO:0000256" key="5">
    <source>
        <dbReference type="ARBA" id="ARBA00022833"/>
    </source>
</evidence>
<keyword evidence="4" id="KW-0863">Zinc-finger</keyword>
<keyword evidence="3" id="KW-0479">Metal-binding</keyword>
<dbReference type="GO" id="GO:0005634">
    <property type="term" value="C:nucleus"/>
    <property type="evidence" value="ECO:0007669"/>
    <property type="project" value="UniProtKB-SubCell"/>
</dbReference>
<sequence>MSMELTAEPVCYVNCNYCNTILAVNVPYGSMFTIVTVRCGHCSNLLSVNMGALLQSVHLQDFQKQQCLGMEGGTIRDNGSSSKCNRYASLQLDTEQPKMPPIRPPEKRQRVPSAYNRFIKEEIQRIKASNPEISHREAFSTAAKNWAHFPHIHFGLNVDSNKQAKLDHPVAGEAAAQKSLGF</sequence>
<dbReference type="GO" id="GO:0003002">
    <property type="term" value="P:regionalization"/>
    <property type="evidence" value="ECO:0007669"/>
    <property type="project" value="UniProtKB-ARBA"/>
</dbReference>
<evidence type="ECO:0000259" key="8">
    <source>
        <dbReference type="Pfam" id="PF24868"/>
    </source>
</evidence>
<evidence type="ECO:0000259" key="7">
    <source>
        <dbReference type="Pfam" id="PF04690"/>
    </source>
</evidence>
<dbReference type="FunFam" id="1.10.30.10:FF:000012">
    <property type="entry name" value="axial regulator YABBY 5-like"/>
    <property type="match status" value="1"/>
</dbReference>
<feature type="domain" description="YABBY protein C-terminal" evidence="7">
    <location>
        <begin position="97"/>
        <end position="155"/>
    </location>
</feature>
<evidence type="ECO:0000256" key="3">
    <source>
        <dbReference type="ARBA" id="ARBA00022723"/>
    </source>
</evidence>
<dbReference type="InterPro" id="IPR006780">
    <property type="entry name" value="YABBY"/>
</dbReference>
<evidence type="ECO:0000256" key="1">
    <source>
        <dbReference type="ARBA" id="ARBA00004123"/>
    </source>
</evidence>
<dbReference type="PANTHER" id="PTHR31675:SF51">
    <property type="entry name" value="AXIAL REGULATOR YABBY 2"/>
    <property type="match status" value="1"/>
</dbReference>
<evidence type="ECO:0000256" key="4">
    <source>
        <dbReference type="ARBA" id="ARBA00022771"/>
    </source>
</evidence>
<dbReference type="GO" id="GO:0008270">
    <property type="term" value="F:zinc ion binding"/>
    <property type="evidence" value="ECO:0007669"/>
    <property type="project" value="UniProtKB-KW"/>
</dbReference>
<dbReference type="GO" id="GO:0010158">
    <property type="term" value="P:abaxial cell fate specification"/>
    <property type="evidence" value="ECO:0007669"/>
    <property type="project" value="TreeGrafter"/>
</dbReference>
<comment type="similarity">
    <text evidence="2">Belongs to the YABBY family.</text>
</comment>
<dbReference type="InterPro" id="IPR036910">
    <property type="entry name" value="HMG_box_dom_sf"/>
</dbReference>
<dbReference type="Gene3D" id="1.10.30.10">
    <property type="entry name" value="High mobility group box domain"/>
    <property type="match status" value="1"/>
</dbReference>
<proteinExistence type="evidence at transcript level"/>
<keyword evidence="6" id="KW-0539">Nucleus</keyword>
<comment type="subcellular location">
    <subcellularLocation>
        <location evidence="1">Nucleus</location>
    </subcellularLocation>
</comment>